<sequence length="100" mass="11456">MAVREDVLKRARGSAPVSLFCVRLRNWRDELFAKNSGIPSERPFPPRSTYVRDEPLPNNHGMLPTKVLVARFRIFSSRSVPNPLGMLPCSLLFDRSMSWI</sequence>
<dbReference type="Gramene" id="ONIVA02G07790.1">
    <property type="protein sequence ID" value="ONIVA02G07790.1"/>
    <property type="gene ID" value="ONIVA02G07790"/>
</dbReference>
<dbReference type="EnsemblPlants" id="ONIVA02G07790.1">
    <property type="protein sequence ID" value="ONIVA02G07790.1"/>
    <property type="gene ID" value="ONIVA02G07790"/>
</dbReference>
<proteinExistence type="predicted"/>
<feature type="region of interest" description="Disordered" evidence="1">
    <location>
        <begin position="38"/>
        <end position="57"/>
    </location>
</feature>
<organism evidence="2">
    <name type="scientific">Oryza nivara</name>
    <name type="common">Indian wild rice</name>
    <name type="synonym">Oryza sativa f. spontanea</name>
    <dbReference type="NCBI Taxonomy" id="4536"/>
    <lineage>
        <taxon>Eukaryota</taxon>
        <taxon>Viridiplantae</taxon>
        <taxon>Streptophyta</taxon>
        <taxon>Embryophyta</taxon>
        <taxon>Tracheophyta</taxon>
        <taxon>Spermatophyta</taxon>
        <taxon>Magnoliopsida</taxon>
        <taxon>Liliopsida</taxon>
        <taxon>Poales</taxon>
        <taxon>Poaceae</taxon>
        <taxon>BOP clade</taxon>
        <taxon>Oryzoideae</taxon>
        <taxon>Oryzeae</taxon>
        <taxon>Oryzinae</taxon>
        <taxon>Oryza</taxon>
    </lineage>
</organism>
<accession>A0A0E0G2T9</accession>
<protein>
    <submittedName>
        <fullName evidence="2">Uncharacterized protein</fullName>
    </submittedName>
</protein>
<reference evidence="2" key="1">
    <citation type="submission" date="2015-04" db="UniProtKB">
        <authorList>
            <consortium name="EnsemblPlants"/>
        </authorList>
    </citation>
    <scope>IDENTIFICATION</scope>
    <source>
        <strain evidence="2">SL10</strain>
    </source>
</reference>
<dbReference type="Proteomes" id="UP000006591">
    <property type="component" value="Chromosome 2"/>
</dbReference>
<reference evidence="2" key="2">
    <citation type="submission" date="2018-04" db="EMBL/GenBank/DDBJ databases">
        <title>OnivRS2 (Oryza nivara Reference Sequence Version 2).</title>
        <authorList>
            <person name="Zhang J."/>
            <person name="Kudrna D."/>
            <person name="Lee S."/>
            <person name="Talag J."/>
            <person name="Rajasekar S."/>
            <person name="Welchert J."/>
            <person name="Hsing Y.-I."/>
            <person name="Wing R.A."/>
        </authorList>
    </citation>
    <scope>NUCLEOTIDE SEQUENCE [LARGE SCALE GENOMIC DNA]</scope>
    <source>
        <strain evidence="2">SL10</strain>
    </source>
</reference>
<evidence type="ECO:0000256" key="1">
    <source>
        <dbReference type="SAM" id="MobiDB-lite"/>
    </source>
</evidence>
<name>A0A0E0G2T9_ORYNI</name>
<dbReference type="AlphaFoldDB" id="A0A0E0G2T9"/>
<keyword evidence="3" id="KW-1185">Reference proteome</keyword>
<dbReference type="HOGENOM" id="CLU_2310637_0_0_1"/>
<evidence type="ECO:0000313" key="2">
    <source>
        <dbReference type="EnsemblPlants" id="ONIVA02G07790.1"/>
    </source>
</evidence>
<evidence type="ECO:0000313" key="3">
    <source>
        <dbReference type="Proteomes" id="UP000006591"/>
    </source>
</evidence>